<gene>
    <name evidence="1" type="ORF">ATY40_BA7505249</name>
</gene>
<protein>
    <submittedName>
        <fullName evidence="1">BA75_05249T0</fullName>
    </submittedName>
</protein>
<keyword evidence="2" id="KW-1185">Reference proteome</keyword>
<proteinExistence type="predicted"/>
<evidence type="ECO:0000313" key="1">
    <source>
        <dbReference type="EMBL" id="ANZ77399.1"/>
    </source>
</evidence>
<sequence length="122" mass="14098">MYIQVLRFHVCQPRNESTKNHQVSWPENLAERVAILQQELLVRDNSCLLRDTVLICSPFQAPIVVEKQDKVGFASAFENDTSCFSKTGRQQQHCPQTTLHCSQCFWCELHPLELGKMQHNTL</sequence>
<dbReference type="Proteomes" id="UP000094565">
    <property type="component" value="Chromosome 4"/>
</dbReference>
<dbReference type="EMBL" id="CP014587">
    <property type="protein sequence ID" value="ANZ77399.1"/>
    <property type="molecule type" value="Genomic_DNA"/>
</dbReference>
<organism evidence="1 2">
    <name type="scientific">Komagataella pastoris</name>
    <name type="common">Yeast</name>
    <name type="synonym">Pichia pastoris</name>
    <dbReference type="NCBI Taxonomy" id="4922"/>
    <lineage>
        <taxon>Eukaryota</taxon>
        <taxon>Fungi</taxon>
        <taxon>Dikarya</taxon>
        <taxon>Ascomycota</taxon>
        <taxon>Saccharomycotina</taxon>
        <taxon>Pichiomycetes</taxon>
        <taxon>Pichiales</taxon>
        <taxon>Pichiaceae</taxon>
        <taxon>Komagataella</taxon>
    </lineage>
</organism>
<dbReference type="AlphaFoldDB" id="A0A1B2JH79"/>
<reference evidence="1 2" key="1">
    <citation type="submission" date="2016-02" db="EMBL/GenBank/DDBJ databases">
        <title>Comparative genomic and transcriptomic foundation for Pichia pastoris.</title>
        <authorList>
            <person name="Love K.R."/>
            <person name="Shah K.A."/>
            <person name="Whittaker C.A."/>
            <person name="Wu J."/>
            <person name="Bartlett M.C."/>
            <person name="Ma D."/>
            <person name="Leeson R.L."/>
            <person name="Priest M."/>
            <person name="Young S.K."/>
            <person name="Love J.C."/>
        </authorList>
    </citation>
    <scope>NUCLEOTIDE SEQUENCE [LARGE SCALE GENOMIC DNA]</scope>
    <source>
        <strain evidence="1 2">ATCC 28485</strain>
    </source>
</reference>
<accession>A0A1B2JH79</accession>
<name>A0A1B2JH79_PICPA</name>
<evidence type="ECO:0000313" key="2">
    <source>
        <dbReference type="Proteomes" id="UP000094565"/>
    </source>
</evidence>